<reference evidence="3" key="1">
    <citation type="submission" date="2019-03" db="EMBL/GenBank/DDBJ databases">
        <title>Lake Tanganyika Metagenome-Assembled Genomes (MAGs).</title>
        <authorList>
            <person name="Tran P."/>
        </authorList>
    </citation>
    <scope>NUCLEOTIDE SEQUENCE</scope>
    <source>
        <strain evidence="3">M_DeepCast_50m_m2_156</strain>
    </source>
</reference>
<keyword evidence="1" id="KW-0812">Transmembrane</keyword>
<dbReference type="InterPro" id="IPR002035">
    <property type="entry name" value="VWF_A"/>
</dbReference>
<comment type="caution">
    <text evidence="3">The sequence shown here is derived from an EMBL/GenBank/DDBJ whole genome shotgun (WGS) entry which is preliminary data.</text>
</comment>
<dbReference type="InterPro" id="IPR011044">
    <property type="entry name" value="Quino_amine_DH_bsu"/>
</dbReference>
<dbReference type="AlphaFoldDB" id="A0A8T4C5Q8"/>
<dbReference type="InterPro" id="IPR013211">
    <property type="entry name" value="LVIVD"/>
</dbReference>
<keyword evidence="1" id="KW-0472">Membrane</keyword>
<dbReference type="SUPFAM" id="SSF53300">
    <property type="entry name" value="vWA-like"/>
    <property type="match status" value="1"/>
</dbReference>
<gene>
    <name evidence="3" type="ORF">FJY86_00790</name>
</gene>
<feature type="domain" description="VWFA" evidence="2">
    <location>
        <begin position="654"/>
        <end position="832"/>
    </location>
</feature>
<dbReference type="InterPro" id="IPR036465">
    <property type="entry name" value="vWFA_dom_sf"/>
</dbReference>
<organism evidence="3 4">
    <name type="scientific">Candidatus Iainarchaeum sp</name>
    <dbReference type="NCBI Taxonomy" id="3101447"/>
    <lineage>
        <taxon>Archaea</taxon>
        <taxon>Candidatus Iainarchaeota</taxon>
        <taxon>Candidatus Iainarchaeia</taxon>
        <taxon>Candidatus Iainarchaeales</taxon>
        <taxon>Candidatus Iainarchaeaceae</taxon>
        <taxon>Candidatus Iainarchaeum</taxon>
    </lineage>
</organism>
<dbReference type="SMART" id="SM00327">
    <property type="entry name" value="VWA"/>
    <property type="match status" value="1"/>
</dbReference>
<dbReference type="InterPro" id="IPR013783">
    <property type="entry name" value="Ig-like_fold"/>
</dbReference>
<dbReference type="Gene3D" id="2.60.40.10">
    <property type="entry name" value="Immunoglobulins"/>
    <property type="match status" value="1"/>
</dbReference>
<dbReference type="EMBL" id="VGJJ01000003">
    <property type="protein sequence ID" value="MBM3281862.1"/>
    <property type="molecule type" value="Genomic_DNA"/>
</dbReference>
<proteinExistence type="predicted"/>
<evidence type="ECO:0000259" key="2">
    <source>
        <dbReference type="PROSITE" id="PS50234"/>
    </source>
</evidence>
<name>A0A8T4C5Q8_9ARCH</name>
<dbReference type="Pfam" id="PF08309">
    <property type="entry name" value="LVIVD"/>
    <property type="match status" value="4"/>
</dbReference>
<sequence>MNHKLMKGKSRAFAFSADVVLALILVTSLFVFLSLPTQPAPQLEERRVTDQFVDDLFVALDHSGYIANELDVNGYSTQTLQNVYARALSLLPNAYDVSLRLTQYPVDINSCRNGQDFSSCFPDANVSYVTYGSTLPAGAAYVHGRRIFLQQQPASQCTASPLPSENGNPFALYPHEEPRPARFATDVNLTFDVNVSPAGTLTCDQNITITLSVTGNTGARKPLDMMLVFDRSGSMSWDGQEDTTDAFGLELSGSTAFVADSTSGLRDVNIQNYDLPNLIGTYNSPGTARDVDINGNYAYLADGTSGLRVVNMTTLSSPSSVAQLDVGGDAYAVLSRDSLTYVATYGTTTIDQANTPNSNRDLVIGQNSSNTYVGQSFIPSLDFITGATVYVRKVGSPSVNLQVNLRSSLTGANLASATITPASLTTSYQSIDVNFSSLYPLTSGSTYYLVLTTSSNNATNYYQWGARNTNGYASGTAYQNSTNQNFDTWFQTRYVTGLIGVNTAAKNSPQVASALSLTDPWRMFVQGNYLYVADGSSGLRIIDISSTPTQVGVYNTPGTAYDVYVDGSYAYVSDGTSGLRIVNVSIPSSPTSVGTYNTPGTAYATRVNGTTAYVADGTSLQVINVSTINSPVFVKSYVTPYNYRDLEILNGWGFIAVDASIEGIMTFDLALGPKIDQAKVAAQSFMDFNGWDSTSDQIGLVSYSSSSTLDQTLTINYVLVESDINALVSGGGTATGDGINTATSELTSIRHNASALRFQLLMSDGLTNAGANSSTAAINAANNGIIIYTIGFGAEADVTELTNIANITGGKYYSALDQNALIDVYTLIAQEIQLIATDANLVASIPTDVNVVIDGNGFFTGTSLVFDINTQQPQPWIAQYTILIPCTSQLACSSTLISMPSPGTKFQYIDANGNTIALDWNVFDTQSFTFRDLKIDILSGNIIGPDNIDLVVNVSSAGNADTNSSTVSFYESDPSLGNLITTTSIPPLCGSLTPGCMSSDYTFTHNVGAEGELWAVVNPDQTIPECTHNDQDVIFCYQNPSTQFFTLDYWVWLHV</sequence>
<dbReference type="Proteomes" id="UP000774699">
    <property type="component" value="Unassembled WGS sequence"/>
</dbReference>
<feature type="transmembrane region" description="Helical" evidence="1">
    <location>
        <begin position="12"/>
        <end position="35"/>
    </location>
</feature>
<dbReference type="Pfam" id="PF00092">
    <property type="entry name" value="VWA"/>
    <property type="match status" value="1"/>
</dbReference>
<evidence type="ECO:0000313" key="3">
    <source>
        <dbReference type="EMBL" id="MBM3281862.1"/>
    </source>
</evidence>
<accession>A0A8T4C5Q8</accession>
<dbReference type="PROSITE" id="PS50234">
    <property type="entry name" value="VWFA"/>
    <property type="match status" value="1"/>
</dbReference>
<dbReference type="Gene3D" id="3.40.50.410">
    <property type="entry name" value="von Willebrand factor, type A domain"/>
    <property type="match status" value="1"/>
</dbReference>
<protein>
    <submittedName>
        <fullName evidence="3">VWA domain-containing protein</fullName>
    </submittedName>
</protein>
<dbReference type="SUPFAM" id="SSF50969">
    <property type="entry name" value="YVTN repeat-like/Quinoprotein amine dehydrogenase"/>
    <property type="match status" value="1"/>
</dbReference>
<keyword evidence="1" id="KW-1133">Transmembrane helix</keyword>
<evidence type="ECO:0000256" key="1">
    <source>
        <dbReference type="SAM" id="Phobius"/>
    </source>
</evidence>
<evidence type="ECO:0000313" key="4">
    <source>
        <dbReference type="Proteomes" id="UP000774699"/>
    </source>
</evidence>